<proteinExistence type="predicted"/>
<dbReference type="EMBL" id="OZ034828">
    <property type="protein sequence ID" value="CAL1684920.1"/>
    <property type="molecule type" value="Genomic_DNA"/>
</dbReference>
<dbReference type="AlphaFoldDB" id="A0AAV2NWM0"/>
<sequence length="325" mass="38211">MKNNPEDTESSMENKASSVAKEHDDLCLTPIEYEGAYLKNGIIRGITYQVKLLTWVTWKLLSKKDASKWWLGSEVFKARGFHDLVLKYNTVDGDGKISDKKCMYRFVQIKHMSCLTGGAKISINQLLSNEFKDFRQYSLLYLFRSYLNMIDKFEKITPEQIVDLMIFTNRDIKSFTFLVPVNKDEIFGFEGKGKRYRFNLDELRNVPKHPVIVHLRTISSNETHIWDFLSKMVFVVDQPSEPELEKLIVEDMGKVFHMPQIFYSDLYKNVFEWFLILENCTAPYLTKEYIIERLKNVKDMMNLFYEEKITFVTSDLLSLANLNIN</sequence>
<evidence type="ECO:0000313" key="2">
    <source>
        <dbReference type="Proteomes" id="UP001497644"/>
    </source>
</evidence>
<name>A0AAV2NWM0_9HYME</name>
<accession>A0AAV2NWM0</accession>
<reference evidence="1" key="1">
    <citation type="submission" date="2024-04" db="EMBL/GenBank/DDBJ databases">
        <authorList>
            <consortium name="Molecular Ecology Group"/>
        </authorList>
    </citation>
    <scope>NUCLEOTIDE SEQUENCE</scope>
</reference>
<protein>
    <submittedName>
        <fullName evidence="1">Uncharacterized protein</fullName>
    </submittedName>
</protein>
<gene>
    <name evidence="1" type="ORF">LPLAT_LOCUS10436</name>
</gene>
<evidence type="ECO:0000313" key="1">
    <source>
        <dbReference type="EMBL" id="CAL1684920.1"/>
    </source>
</evidence>
<dbReference type="Proteomes" id="UP001497644">
    <property type="component" value="Chromosome 5"/>
</dbReference>
<organism evidence="1 2">
    <name type="scientific">Lasius platythorax</name>
    <dbReference type="NCBI Taxonomy" id="488582"/>
    <lineage>
        <taxon>Eukaryota</taxon>
        <taxon>Metazoa</taxon>
        <taxon>Ecdysozoa</taxon>
        <taxon>Arthropoda</taxon>
        <taxon>Hexapoda</taxon>
        <taxon>Insecta</taxon>
        <taxon>Pterygota</taxon>
        <taxon>Neoptera</taxon>
        <taxon>Endopterygota</taxon>
        <taxon>Hymenoptera</taxon>
        <taxon>Apocrita</taxon>
        <taxon>Aculeata</taxon>
        <taxon>Formicoidea</taxon>
        <taxon>Formicidae</taxon>
        <taxon>Formicinae</taxon>
        <taxon>Lasius</taxon>
        <taxon>Lasius</taxon>
    </lineage>
</organism>
<keyword evidence="2" id="KW-1185">Reference proteome</keyword>